<keyword evidence="1" id="KW-0472">Membrane</keyword>
<keyword evidence="3" id="KW-1185">Reference proteome</keyword>
<organism evidence="2 3">
    <name type="scientific">Branchiostoma lanceolatum</name>
    <name type="common">Common lancelet</name>
    <name type="synonym">Amphioxus lanceolatum</name>
    <dbReference type="NCBI Taxonomy" id="7740"/>
    <lineage>
        <taxon>Eukaryota</taxon>
        <taxon>Metazoa</taxon>
        <taxon>Chordata</taxon>
        <taxon>Cephalochordata</taxon>
        <taxon>Leptocardii</taxon>
        <taxon>Amphioxiformes</taxon>
        <taxon>Branchiostomatidae</taxon>
        <taxon>Branchiostoma</taxon>
    </lineage>
</organism>
<proteinExistence type="predicted"/>
<accession>A0A8K0AD78</accession>
<dbReference type="OrthoDB" id="10029102at2759"/>
<dbReference type="AlphaFoldDB" id="A0A8K0AD78"/>
<protein>
    <submittedName>
        <fullName evidence="2">Hypp5062 protein</fullName>
    </submittedName>
</protein>
<evidence type="ECO:0000313" key="3">
    <source>
        <dbReference type="Proteomes" id="UP000838412"/>
    </source>
</evidence>
<feature type="transmembrane region" description="Helical" evidence="1">
    <location>
        <begin position="170"/>
        <end position="190"/>
    </location>
</feature>
<dbReference type="Proteomes" id="UP000838412">
    <property type="component" value="Chromosome 9"/>
</dbReference>
<name>A0A8K0AD78_BRALA</name>
<reference evidence="2" key="1">
    <citation type="submission" date="2022-01" db="EMBL/GenBank/DDBJ databases">
        <authorList>
            <person name="Braso-Vives M."/>
        </authorList>
    </citation>
    <scope>NUCLEOTIDE SEQUENCE</scope>
</reference>
<keyword evidence="1" id="KW-1133">Transmembrane helix</keyword>
<keyword evidence="1" id="KW-0812">Transmembrane</keyword>
<gene>
    <name evidence="2" type="primary">Hypp5062</name>
    <name evidence="2" type="ORF">BLAG_LOCUS24586</name>
</gene>
<sequence length="279" mass="31846">MDAEARLRINDGSYNKKTPKSALLKRGSAVSKENLKTAFYIVACGCYYLLLLTHLAAVILSIYRNGRTIRERWCEKQMIATHPPANLSCWNSTWDDPTLSKDLGLPQFLIPKIKVSISLTNVIIMFVLMSKRALMWMAKNLLDFVFVIGLSHYLPPPKATPEHRMYVCTLALYGFSYLAQFGYCSVVAVFKMSFVSKITDNEFFTSIDILLTIAASGYNKMVWEFFTTKLYKPDRDIVSTVYYPLIIPSDDSYLSLDEEAERNEREASVNNNCTTTRRV</sequence>
<evidence type="ECO:0000256" key="1">
    <source>
        <dbReference type="SAM" id="Phobius"/>
    </source>
</evidence>
<feature type="transmembrane region" description="Helical" evidence="1">
    <location>
        <begin position="38"/>
        <end position="63"/>
    </location>
</feature>
<dbReference type="EMBL" id="OV696694">
    <property type="protein sequence ID" value="CAH1273168.1"/>
    <property type="molecule type" value="Genomic_DNA"/>
</dbReference>
<evidence type="ECO:0000313" key="2">
    <source>
        <dbReference type="EMBL" id="CAH1273168.1"/>
    </source>
</evidence>